<evidence type="ECO:0008006" key="3">
    <source>
        <dbReference type="Google" id="ProtNLM"/>
    </source>
</evidence>
<comment type="caution">
    <text evidence="1">The sequence shown here is derived from an EMBL/GenBank/DDBJ whole genome shotgun (WGS) entry which is preliminary data.</text>
</comment>
<dbReference type="PANTHER" id="PTHR12526">
    <property type="entry name" value="GLYCOSYLTRANSFERASE"/>
    <property type="match status" value="1"/>
</dbReference>
<dbReference type="CDD" id="cd03801">
    <property type="entry name" value="GT4_PimA-like"/>
    <property type="match status" value="1"/>
</dbReference>
<organism evidence="1 2">
    <name type="scientific">Candidatus Lambdaproteobacteria bacterium RIFOXYD2_FULL_50_16</name>
    <dbReference type="NCBI Taxonomy" id="1817772"/>
    <lineage>
        <taxon>Bacteria</taxon>
        <taxon>Pseudomonadati</taxon>
        <taxon>Pseudomonadota</taxon>
        <taxon>Candidatus Lambdaproteobacteria</taxon>
    </lineage>
</organism>
<gene>
    <name evidence="1" type="ORF">A2527_07655</name>
</gene>
<dbReference type="PANTHER" id="PTHR12526:SF630">
    <property type="entry name" value="GLYCOSYLTRANSFERASE"/>
    <property type="match status" value="1"/>
</dbReference>
<evidence type="ECO:0000313" key="2">
    <source>
        <dbReference type="Proteomes" id="UP000178449"/>
    </source>
</evidence>
<dbReference type="AlphaFoldDB" id="A0A1F6GB98"/>
<accession>A0A1F6GB98</accession>
<dbReference type="Gene3D" id="3.40.50.2000">
    <property type="entry name" value="Glycogen Phosphorylase B"/>
    <property type="match status" value="1"/>
</dbReference>
<name>A0A1F6GB98_9PROT</name>
<dbReference type="EMBL" id="MFNE01000024">
    <property type="protein sequence ID" value="OGG95386.1"/>
    <property type="molecule type" value="Genomic_DNA"/>
</dbReference>
<proteinExistence type="predicted"/>
<evidence type="ECO:0000313" key="1">
    <source>
        <dbReference type="EMBL" id="OGG95386.1"/>
    </source>
</evidence>
<reference evidence="1 2" key="1">
    <citation type="journal article" date="2016" name="Nat. Commun.">
        <title>Thousands of microbial genomes shed light on interconnected biogeochemical processes in an aquifer system.</title>
        <authorList>
            <person name="Anantharaman K."/>
            <person name="Brown C.T."/>
            <person name="Hug L.A."/>
            <person name="Sharon I."/>
            <person name="Castelle C.J."/>
            <person name="Probst A.J."/>
            <person name="Thomas B.C."/>
            <person name="Singh A."/>
            <person name="Wilkins M.J."/>
            <person name="Karaoz U."/>
            <person name="Brodie E.L."/>
            <person name="Williams K.H."/>
            <person name="Hubbard S.S."/>
            <person name="Banfield J.F."/>
        </authorList>
    </citation>
    <scope>NUCLEOTIDE SEQUENCE [LARGE SCALE GENOMIC DNA]</scope>
</reference>
<sequence length="364" mass="40795">MKNLRFLLAINTRWWNAEAHYALNLGLALRTFGHESVFLINLGSPICKRAIEQGFEVITDLELDNSKPWVQWNNYQRLLRHLQAGGFNHLVSFKSAGSWIFGPARRQFIGMKHIKIRGEARAPRRNWLNRLAYGPVGCDGVLGVSRLVQGWIEGLGIKDQPVGHLFYGAPELVDCGEAVLLNLPRGKKICCLLGRNQPVKGHLECLEAFRLLNREDLHLLFLIKDLAEFPEQLKAIEAYIKTWGMAGQVTLKGPVANLAGVLAQVDLGLIPSLGSEVNCRVMVEFLSQQIPVVVSPAGTLPELVRNQAVLAKDFSALAFKTAMEQALNHLEELRANTRIDYLERFSLNPFGQGFLDFLAQIEQR</sequence>
<dbReference type="Proteomes" id="UP000178449">
    <property type="component" value="Unassembled WGS sequence"/>
</dbReference>
<dbReference type="Pfam" id="PF13692">
    <property type="entry name" value="Glyco_trans_1_4"/>
    <property type="match status" value="1"/>
</dbReference>
<protein>
    <recommendedName>
        <fullName evidence="3">Glycosyl transferase family 1 domain-containing protein</fullName>
    </recommendedName>
</protein>
<dbReference type="SUPFAM" id="SSF53756">
    <property type="entry name" value="UDP-Glycosyltransferase/glycogen phosphorylase"/>
    <property type="match status" value="1"/>
</dbReference>
<dbReference type="STRING" id="1817772.A2527_07655"/>